<gene>
    <name evidence="3" type="ORF">TBCH5v1_2091</name>
</gene>
<keyword evidence="1" id="KW-0472">Membrane</keyword>
<protein>
    <recommendedName>
        <fullName evidence="2">DUF835 domain-containing protein</fullName>
    </recommendedName>
</protein>
<dbReference type="PATRIC" id="fig|55802.8.peg.2073"/>
<organism evidence="3 4">
    <name type="scientific">Thermococcus barophilus</name>
    <dbReference type="NCBI Taxonomy" id="55802"/>
    <lineage>
        <taxon>Archaea</taxon>
        <taxon>Methanobacteriati</taxon>
        <taxon>Methanobacteriota</taxon>
        <taxon>Thermococci</taxon>
        <taxon>Thermococcales</taxon>
        <taxon>Thermococcaceae</taxon>
        <taxon>Thermococcus</taxon>
    </lineage>
</organism>
<keyword evidence="1" id="KW-1133">Transmembrane helix</keyword>
<feature type="transmembrane region" description="Helical" evidence="1">
    <location>
        <begin position="40"/>
        <end position="64"/>
    </location>
</feature>
<name>A0A0S1XDX3_THEBA</name>
<evidence type="ECO:0000313" key="4">
    <source>
        <dbReference type="Proteomes" id="UP000066042"/>
    </source>
</evidence>
<keyword evidence="1" id="KW-0812">Transmembrane</keyword>
<feature type="transmembrane region" description="Helical" evidence="1">
    <location>
        <begin position="70"/>
        <end position="93"/>
    </location>
</feature>
<dbReference type="Proteomes" id="UP000066042">
    <property type="component" value="Chromosome"/>
</dbReference>
<evidence type="ECO:0000256" key="1">
    <source>
        <dbReference type="SAM" id="Phobius"/>
    </source>
</evidence>
<dbReference type="Pfam" id="PF05763">
    <property type="entry name" value="DUF835"/>
    <property type="match status" value="1"/>
</dbReference>
<evidence type="ECO:0000259" key="2">
    <source>
        <dbReference type="Pfam" id="PF05763"/>
    </source>
</evidence>
<dbReference type="InterPro" id="IPR008553">
    <property type="entry name" value="DUF835"/>
</dbReference>
<dbReference type="EMBL" id="CP013050">
    <property type="protein sequence ID" value="ALM75993.1"/>
    <property type="molecule type" value="Genomic_DNA"/>
</dbReference>
<reference evidence="3 4" key="1">
    <citation type="journal article" date="2016" name="Genome Announc.">
        <title>Complete genome sequence of the hyperthermophilic and piezophilic archaeon Thermococcus barophilus Ch5, capable of growth at the expense of hydrogenogenesis from carbon monoxide and formate.</title>
        <authorList>
            <person name="Oger P."/>
            <person name="Sokolova T.G."/>
            <person name="Kozhevnikova D.A."/>
            <person name="Taranov E.A."/>
            <person name="Vannier P."/>
            <person name="Lee H.S."/>
            <person name="Kwon K.K."/>
            <person name="Kang S.G."/>
            <person name="Lee J.H."/>
            <person name="Bonch-Osmolovskaya E.A."/>
            <person name="Lebedinsky A.V."/>
        </authorList>
    </citation>
    <scope>NUCLEOTIDE SEQUENCE [LARGE SCALE GENOMIC DNA]</scope>
    <source>
        <strain evidence="4">Ch5</strain>
    </source>
</reference>
<dbReference type="STRING" id="55802.TBCH5v1_2091"/>
<feature type="domain" description="DUF835" evidence="2">
    <location>
        <begin position="123"/>
        <end position="252"/>
    </location>
</feature>
<dbReference type="AlphaFoldDB" id="A0A0S1XDX3"/>
<evidence type="ECO:0000313" key="3">
    <source>
        <dbReference type="EMBL" id="ALM75993.1"/>
    </source>
</evidence>
<feature type="transmembrane region" description="Helical" evidence="1">
    <location>
        <begin position="6"/>
        <end position="28"/>
    </location>
</feature>
<sequence>MVNITPLLYRTLLFVFIFLFTVFLGIRIKKYPLTLRKPMILATLFTGIGALGRFIDLLALFISVPYYSEIHIITHILSVCGIIAVFIMLIFALERYYIPLASSLQQTTSEEKKFASGAYVVFSKDRLIDVIEMVKDIKSPTLVITRSPHIYESMKTENLITTWVTQVPGKGIPPTALHVIGDMAIKFAEENKNATVIIDCIEYLILYNDFKAVFKFLVNIKDYLMVKNATLIIFADRDSLSQSEISLILKEFEPL</sequence>
<proteinExistence type="predicted"/>
<accession>A0A0S1XDX3</accession>